<reference evidence="1 2" key="1">
    <citation type="submission" date="2023-07" db="EMBL/GenBank/DDBJ databases">
        <title>Genomic Encyclopedia of Type Strains, Phase IV (KMG-IV): sequencing the most valuable type-strain genomes for metagenomic binning, comparative biology and taxonomic classification.</title>
        <authorList>
            <person name="Goeker M."/>
        </authorList>
    </citation>
    <scope>NUCLEOTIDE SEQUENCE [LARGE SCALE GENOMIC DNA]</scope>
    <source>
        <strain evidence="1 2">DSM 12751</strain>
    </source>
</reference>
<comment type="caution">
    <text evidence="1">The sequence shown here is derived from an EMBL/GenBank/DDBJ whole genome shotgun (WGS) entry which is preliminary data.</text>
</comment>
<accession>A0ABT9W131</accession>
<protein>
    <submittedName>
        <fullName evidence="1">HNH restriction endonuclease</fullName>
    </submittedName>
</protein>
<evidence type="ECO:0000313" key="2">
    <source>
        <dbReference type="Proteomes" id="UP001235840"/>
    </source>
</evidence>
<dbReference type="Pfam" id="PF13790">
    <property type="entry name" value="SR1P"/>
    <property type="match status" value="1"/>
</dbReference>
<dbReference type="Proteomes" id="UP001235840">
    <property type="component" value="Unassembled WGS sequence"/>
</dbReference>
<evidence type="ECO:0000313" key="1">
    <source>
        <dbReference type="EMBL" id="MDQ0166936.1"/>
    </source>
</evidence>
<dbReference type="EMBL" id="JAUSTY010000011">
    <property type="protein sequence ID" value="MDQ0166936.1"/>
    <property type="molecule type" value="Genomic_DNA"/>
</dbReference>
<keyword evidence="1" id="KW-0378">Hydrolase</keyword>
<gene>
    <name evidence="1" type="ORF">J2S11_002852</name>
</gene>
<name>A0ABT9W131_9BACI</name>
<keyword evidence="1" id="KW-0255">Endonuclease</keyword>
<proteinExistence type="predicted"/>
<keyword evidence="2" id="KW-1185">Reference proteome</keyword>
<sequence>MGTIICQTCGRTIAQYEDEKVSTLYGVCPNCHQCSGEEQYSVKEVKGIAHTNSF</sequence>
<organism evidence="1 2">
    <name type="scientific">Caldalkalibacillus horti</name>
    <dbReference type="NCBI Taxonomy" id="77523"/>
    <lineage>
        <taxon>Bacteria</taxon>
        <taxon>Bacillati</taxon>
        <taxon>Bacillota</taxon>
        <taxon>Bacilli</taxon>
        <taxon>Bacillales</taxon>
        <taxon>Bacillaceae</taxon>
        <taxon>Caldalkalibacillus</taxon>
    </lineage>
</organism>
<keyword evidence="1" id="KW-0540">Nuclease</keyword>
<dbReference type="GO" id="GO:0004519">
    <property type="term" value="F:endonuclease activity"/>
    <property type="evidence" value="ECO:0007669"/>
    <property type="project" value="UniProtKB-KW"/>
</dbReference>
<dbReference type="InterPro" id="IPR025236">
    <property type="entry name" value="SR1P"/>
</dbReference>